<gene>
    <name evidence="2" type="ORF">DFH08DRAFT_385665</name>
</gene>
<proteinExistence type="predicted"/>
<feature type="region of interest" description="Disordered" evidence="1">
    <location>
        <begin position="18"/>
        <end position="39"/>
    </location>
</feature>
<name>A0AAD6ZGU5_9AGAR</name>
<dbReference type="EMBL" id="JARIHO010000052">
    <property type="protein sequence ID" value="KAJ7321059.1"/>
    <property type="molecule type" value="Genomic_DNA"/>
</dbReference>
<accession>A0AAD6ZGU5</accession>
<reference evidence="2" key="1">
    <citation type="submission" date="2023-03" db="EMBL/GenBank/DDBJ databases">
        <title>Massive genome expansion in bonnet fungi (Mycena s.s.) driven by repeated elements and novel gene families across ecological guilds.</title>
        <authorList>
            <consortium name="Lawrence Berkeley National Laboratory"/>
            <person name="Harder C.B."/>
            <person name="Miyauchi S."/>
            <person name="Viragh M."/>
            <person name="Kuo A."/>
            <person name="Thoen E."/>
            <person name="Andreopoulos B."/>
            <person name="Lu D."/>
            <person name="Skrede I."/>
            <person name="Drula E."/>
            <person name="Henrissat B."/>
            <person name="Morin E."/>
            <person name="Kohler A."/>
            <person name="Barry K."/>
            <person name="LaButti K."/>
            <person name="Morin E."/>
            <person name="Salamov A."/>
            <person name="Lipzen A."/>
            <person name="Mereny Z."/>
            <person name="Hegedus B."/>
            <person name="Baldrian P."/>
            <person name="Stursova M."/>
            <person name="Weitz H."/>
            <person name="Taylor A."/>
            <person name="Grigoriev I.V."/>
            <person name="Nagy L.G."/>
            <person name="Martin F."/>
            <person name="Kauserud H."/>
        </authorList>
    </citation>
    <scope>NUCLEOTIDE SEQUENCE</scope>
    <source>
        <strain evidence="2">CBHHK002</strain>
    </source>
</reference>
<evidence type="ECO:0000256" key="1">
    <source>
        <dbReference type="SAM" id="MobiDB-lite"/>
    </source>
</evidence>
<sequence length="287" mass="30187">MWDITAFRPLRGPRCARGVAAERDRSEGGHSPPRSADIDTSCTSCTSCMSCQLSDVTMSHHRPISPIQPTLPFSLFPNCFLGTSSLSTAPWVFCGVLTLDVPGDVGQRSAQKVLIKGAKHNIIRAPGIPSGQEKSSQGRQGLPRSVGGGTQSAVYSANLVSAHGGMASQVCRDHHGRLCRSTSAQRAPRNCLNAVYVGKASSRSPSPPARGASSSFPQVKEVECCRSCSFFGSRWCTAGAAGAGGARRRPDGGDGVESVQNSCVGHCAPGHMRRRGVREVCARGILP</sequence>
<evidence type="ECO:0000313" key="3">
    <source>
        <dbReference type="Proteomes" id="UP001218218"/>
    </source>
</evidence>
<dbReference type="Proteomes" id="UP001218218">
    <property type="component" value="Unassembled WGS sequence"/>
</dbReference>
<organism evidence="2 3">
    <name type="scientific">Mycena albidolilacea</name>
    <dbReference type="NCBI Taxonomy" id="1033008"/>
    <lineage>
        <taxon>Eukaryota</taxon>
        <taxon>Fungi</taxon>
        <taxon>Dikarya</taxon>
        <taxon>Basidiomycota</taxon>
        <taxon>Agaricomycotina</taxon>
        <taxon>Agaricomycetes</taxon>
        <taxon>Agaricomycetidae</taxon>
        <taxon>Agaricales</taxon>
        <taxon>Marasmiineae</taxon>
        <taxon>Mycenaceae</taxon>
        <taxon>Mycena</taxon>
    </lineage>
</organism>
<keyword evidence="3" id="KW-1185">Reference proteome</keyword>
<evidence type="ECO:0000313" key="2">
    <source>
        <dbReference type="EMBL" id="KAJ7321059.1"/>
    </source>
</evidence>
<comment type="caution">
    <text evidence="2">The sequence shown here is derived from an EMBL/GenBank/DDBJ whole genome shotgun (WGS) entry which is preliminary data.</text>
</comment>
<feature type="region of interest" description="Disordered" evidence="1">
    <location>
        <begin position="124"/>
        <end position="147"/>
    </location>
</feature>
<dbReference type="AlphaFoldDB" id="A0AAD6ZGU5"/>
<protein>
    <submittedName>
        <fullName evidence="2">Uncharacterized protein</fullName>
    </submittedName>
</protein>